<dbReference type="RefSeq" id="WP_229109288.1">
    <property type="nucleotide sequence ID" value="NZ_CP064788.1"/>
</dbReference>
<dbReference type="PANTHER" id="PTHR13872:SF1">
    <property type="entry name" value="DOLICHYL-DIPHOSPHOOLIGOSACCHARIDE--PROTEIN GLYCOSYLTRANSFERASE SUBUNIT STT3B"/>
    <property type="match status" value="1"/>
</dbReference>
<evidence type="ECO:0000256" key="15">
    <source>
        <dbReference type="ARBA" id="ARBA00030679"/>
    </source>
</evidence>
<dbReference type="Gene3D" id="3.40.50.12610">
    <property type="match status" value="1"/>
</dbReference>
<sequence length="1042" mass="112816">MSQDEGMSEEVEEAVEWFSTWYHVPSVLALFVFALWVRARTWGNFIVDGEVMFSGNDAWYHLRQVEYTVRNWPETMPFEVWTNFPTGTSVSQFGTIFDQVIATVALIVGLGSPDQATIRTVLLFAPAVIGASIVVVSYFLGKRLGKNRFSGVIAALIVALSTGGFLSRSLVGFSDHQVAEAFTQALAALAIVVALQVADSEKPVWELIVDRDVAGLREPVGYAALAGVAMALYMWVWPPGVVLVGAFGLYVTIQAIVDHLRGTTPEPMLLASGVIFAVTGALMLLPINSFQIGAVTFSLLHPGLAIAGVVWSGFLAGLSRVLNKRSEPVWTYPLGAIGALGAVLLAVFVISPGTISYMSNQLIRVFGGIIGQQPSGGAATIGEVTPLRDPGTTLYNWYGFAHVIAALGVILAVARQVIASNRRSELLFVSLWLAVIFSMAYTQVRFGYYLAVPVAVMAAYAISIGFSYLTTITDSASIGVSPYQVMAVFTVLLLVTAPMVMATDNRGYGQDPITQSNPTFNSGPGGVQQWDGGLEWMSENTPAVGDFEDAGNDLEYWGEYAKTDDYDYEEGSYGVLSWWDYGHWITSEAERIPVANPFQQSASDAARFLLAQNGSRADEERQDTMSDGENRDTRYVMIDWKMATASDPMFGTKFFAPPSFVDGVSTDDYYQQVATLRQNQDGDIVPARPYLTVHKQDYYETMVNRLYRYHGSGAWPDYVPGNAVGQLPPYAQYQGSQSPVPIVQTDSREGIPSVPAPGEGNTTRFEPSLEAAQEYVEDNPNAQIGGLGKFPSEHVPALEHYRLVHATEDSQNPIAAMQPSLGRAFTGVQQPQAYAERYSSWTKTFERVPGATVEGEIDGASNQTVYASVNMEIPTTNQTFEYVQSAEAGPDGTFTMTLPYSTTGYDEWGPENGYTNVSVRAESSYTFSTGIQYNGSDWIRYNTTEDVTEAQVIGEDSKPVEVTLDKTTLPTTNETDGTNGNETDESNGNGTDGSDGTNGNETDTTNGNETDGSNNTTDNETASGLLAPEIGLEQVATAGVAG</sequence>
<evidence type="ECO:0000313" key="22">
    <source>
        <dbReference type="Proteomes" id="UP000662973"/>
    </source>
</evidence>
<keyword evidence="7 21" id="KW-0328">Glycosyltransferase</keyword>
<feature type="transmembrane region" description="Helical" evidence="18">
    <location>
        <begin position="395"/>
        <end position="414"/>
    </location>
</feature>
<feature type="transmembrane region" description="Helical" evidence="18">
    <location>
        <begin position="152"/>
        <end position="171"/>
    </location>
</feature>
<feature type="transmembrane region" description="Helical" evidence="18">
    <location>
        <begin position="330"/>
        <end position="350"/>
    </location>
</feature>
<dbReference type="GeneID" id="68852447"/>
<dbReference type="InterPro" id="IPR003674">
    <property type="entry name" value="Oligo_trans_STT3"/>
</dbReference>
<feature type="transmembrane region" description="Helical" evidence="18">
    <location>
        <begin position="177"/>
        <end position="198"/>
    </location>
</feature>
<dbReference type="Pfam" id="PF22627">
    <property type="entry name" value="AglB_core-like"/>
    <property type="match status" value="1"/>
</dbReference>
<feature type="domain" description="AglB-like core" evidence="20">
    <location>
        <begin position="528"/>
        <end position="643"/>
    </location>
</feature>
<evidence type="ECO:0000313" key="21">
    <source>
        <dbReference type="EMBL" id="QSG09215.1"/>
    </source>
</evidence>
<evidence type="ECO:0000256" key="11">
    <source>
        <dbReference type="ARBA" id="ARBA00022842"/>
    </source>
</evidence>
<keyword evidence="10" id="KW-0479">Metal-binding</keyword>
<feature type="compositionally biased region" description="Low complexity" evidence="17">
    <location>
        <begin position="971"/>
        <end position="1021"/>
    </location>
</feature>
<dbReference type="Proteomes" id="UP000662973">
    <property type="component" value="Chromosome"/>
</dbReference>
<comment type="catalytic activity">
    <reaction evidence="16">
        <text>an archaeal dolichyl phosphooligosaccharide + [protein]-L-asparagine = an archaeal dolichyl phosphate + a glycoprotein with the oligosaccharide chain attached by N-beta-D-glycosyl linkage to a protein L-asparagine.</text>
        <dbReference type="EC" id="2.4.99.21"/>
    </reaction>
</comment>
<feature type="transmembrane region" description="Helical" evidence="18">
    <location>
        <begin position="20"/>
        <end position="37"/>
    </location>
</feature>
<feature type="transmembrane region" description="Helical" evidence="18">
    <location>
        <begin position="241"/>
        <end position="257"/>
    </location>
</feature>
<feature type="transmembrane region" description="Helical" evidence="18">
    <location>
        <begin position="269"/>
        <end position="287"/>
    </location>
</feature>
<keyword evidence="14" id="KW-0464">Manganese</keyword>
<evidence type="ECO:0000259" key="19">
    <source>
        <dbReference type="Pfam" id="PF18079"/>
    </source>
</evidence>
<feature type="transmembrane region" description="Helical" evidence="18">
    <location>
        <begin position="118"/>
        <end position="140"/>
    </location>
</feature>
<dbReference type="Gene3D" id="2.60.40.3390">
    <property type="match status" value="1"/>
</dbReference>
<feature type="transmembrane region" description="Helical" evidence="18">
    <location>
        <begin position="93"/>
        <end position="112"/>
    </location>
</feature>
<evidence type="ECO:0000256" key="2">
    <source>
        <dbReference type="ARBA" id="ARBA00001946"/>
    </source>
</evidence>
<dbReference type="EC" id="2.4.99.21" evidence="6"/>
<evidence type="ECO:0000256" key="12">
    <source>
        <dbReference type="ARBA" id="ARBA00022989"/>
    </source>
</evidence>
<comment type="cofactor">
    <cofactor evidence="1">
        <name>Mn(2+)</name>
        <dbReference type="ChEBI" id="CHEBI:29035"/>
    </cofactor>
</comment>
<accession>A0A897NCQ0</accession>
<dbReference type="InterPro" id="IPR026410">
    <property type="entry name" value="OlisacTrfase_arch"/>
</dbReference>
<dbReference type="GO" id="GO:0046872">
    <property type="term" value="F:metal ion binding"/>
    <property type="evidence" value="ECO:0007669"/>
    <property type="project" value="UniProtKB-KW"/>
</dbReference>
<dbReference type="PANTHER" id="PTHR13872">
    <property type="entry name" value="DOLICHYL-DIPHOSPHOOLIGOSACCHARIDE--PROTEIN GLYCOSYLTRANSFERASE SUBUNIT"/>
    <property type="match status" value="1"/>
</dbReference>
<comment type="similarity">
    <text evidence="5">Belongs to the STT3 family.</text>
</comment>
<dbReference type="UniPathway" id="UPA00378"/>
<evidence type="ECO:0000256" key="9">
    <source>
        <dbReference type="ARBA" id="ARBA00022692"/>
    </source>
</evidence>
<dbReference type="KEGG" id="hds:HSR122_1829"/>
<feature type="transmembrane region" description="Helical" evidence="18">
    <location>
        <begin position="426"/>
        <end position="444"/>
    </location>
</feature>
<dbReference type="AlphaFoldDB" id="A0A897NCQ0"/>
<protein>
    <recommendedName>
        <fullName evidence="6">dolichyl-phosphooligosaccharide-protein glycotransferase</fullName>
        <ecNumber evidence="6">2.4.99.21</ecNumber>
    </recommendedName>
    <alternativeName>
        <fullName evidence="15">Oligosaccharyl transferase</fullName>
    </alternativeName>
</protein>
<dbReference type="Pfam" id="PF18079">
    <property type="entry name" value="AglB_L1"/>
    <property type="match status" value="1"/>
</dbReference>
<evidence type="ECO:0000256" key="8">
    <source>
        <dbReference type="ARBA" id="ARBA00022679"/>
    </source>
</evidence>
<evidence type="ECO:0000256" key="17">
    <source>
        <dbReference type="SAM" id="MobiDB-lite"/>
    </source>
</evidence>
<feature type="transmembrane region" description="Helical" evidence="18">
    <location>
        <begin position="299"/>
        <end position="318"/>
    </location>
</feature>
<dbReference type="InterPro" id="IPR041154">
    <property type="entry name" value="AglB_P1"/>
</dbReference>
<evidence type="ECO:0000256" key="16">
    <source>
        <dbReference type="ARBA" id="ARBA00034066"/>
    </source>
</evidence>
<evidence type="ECO:0000256" key="5">
    <source>
        <dbReference type="ARBA" id="ARBA00010810"/>
    </source>
</evidence>
<evidence type="ECO:0000256" key="10">
    <source>
        <dbReference type="ARBA" id="ARBA00022723"/>
    </source>
</evidence>
<name>A0A897NCQ0_9EURY</name>
<dbReference type="InterPro" id="IPR054479">
    <property type="entry name" value="AglB-like_core"/>
</dbReference>
<dbReference type="GO" id="GO:0005886">
    <property type="term" value="C:plasma membrane"/>
    <property type="evidence" value="ECO:0007669"/>
    <property type="project" value="UniProtKB-SubCell"/>
</dbReference>
<evidence type="ECO:0000256" key="13">
    <source>
        <dbReference type="ARBA" id="ARBA00023136"/>
    </source>
</evidence>
<evidence type="ECO:0000256" key="14">
    <source>
        <dbReference type="ARBA" id="ARBA00023211"/>
    </source>
</evidence>
<evidence type="ECO:0000256" key="3">
    <source>
        <dbReference type="ARBA" id="ARBA00004651"/>
    </source>
</evidence>
<comment type="subcellular location">
    <subcellularLocation>
        <location evidence="3">Cell membrane</location>
        <topology evidence="3">Multi-pass membrane protein</topology>
    </subcellularLocation>
</comment>
<gene>
    <name evidence="21" type="primary">aglS</name>
    <name evidence="21" type="ORF">HSR122_1829</name>
</gene>
<dbReference type="GO" id="GO:0004576">
    <property type="term" value="F:oligosaccharyl transferase activity"/>
    <property type="evidence" value="ECO:0007669"/>
    <property type="project" value="InterPro"/>
</dbReference>
<keyword evidence="11" id="KW-0460">Magnesium</keyword>
<organism evidence="21 22">
    <name type="scientific">Halapricum desulfuricans</name>
    <dbReference type="NCBI Taxonomy" id="2841257"/>
    <lineage>
        <taxon>Archaea</taxon>
        <taxon>Methanobacteriati</taxon>
        <taxon>Methanobacteriota</taxon>
        <taxon>Stenosarchaea group</taxon>
        <taxon>Halobacteria</taxon>
        <taxon>Halobacteriales</taxon>
        <taxon>Haloarculaceae</taxon>
        <taxon>Halapricum</taxon>
    </lineage>
</organism>
<comment type="cofactor">
    <cofactor evidence="2">
        <name>Mg(2+)</name>
        <dbReference type="ChEBI" id="CHEBI:18420"/>
    </cofactor>
</comment>
<evidence type="ECO:0000256" key="6">
    <source>
        <dbReference type="ARBA" id="ARBA00012602"/>
    </source>
</evidence>
<evidence type="ECO:0000259" key="20">
    <source>
        <dbReference type="Pfam" id="PF22627"/>
    </source>
</evidence>
<reference evidence="21 22" key="1">
    <citation type="submission" date="2020-11" db="EMBL/GenBank/DDBJ databases">
        <title>Carbohydrate-dependent, anaerobic sulfur respiration: A novel catabolism in halophilic archaea.</title>
        <authorList>
            <person name="Sorokin D.Y."/>
            <person name="Messina E."/>
            <person name="Smedile F."/>
            <person name="La Cono V."/>
            <person name="Hallsworth J.E."/>
            <person name="Yakimov M.M."/>
        </authorList>
    </citation>
    <scope>NUCLEOTIDE SEQUENCE [LARGE SCALE GENOMIC DNA]</scope>
    <source>
        <strain evidence="21 22">HSR12-2</strain>
    </source>
</reference>
<evidence type="ECO:0000256" key="4">
    <source>
        <dbReference type="ARBA" id="ARBA00004922"/>
    </source>
</evidence>
<keyword evidence="13 18" id="KW-0472">Membrane</keyword>
<proteinExistence type="inferred from homology"/>
<comment type="pathway">
    <text evidence="4">Protein modification; protein glycosylation.</text>
</comment>
<feature type="domain" description="Archaeal glycosylation protein B peripheral" evidence="19">
    <location>
        <begin position="850"/>
        <end position="952"/>
    </location>
</feature>
<keyword evidence="9 18" id="KW-0812">Transmembrane</keyword>
<dbReference type="NCBIfam" id="TIGR04154">
    <property type="entry name" value="archaeo_STT3"/>
    <property type="match status" value="1"/>
</dbReference>
<dbReference type="EMBL" id="CP064788">
    <property type="protein sequence ID" value="QSG09215.1"/>
    <property type="molecule type" value="Genomic_DNA"/>
</dbReference>
<evidence type="ECO:0000256" key="7">
    <source>
        <dbReference type="ARBA" id="ARBA00022676"/>
    </source>
</evidence>
<evidence type="ECO:0000256" key="1">
    <source>
        <dbReference type="ARBA" id="ARBA00001936"/>
    </source>
</evidence>
<keyword evidence="8 21" id="KW-0808">Transferase</keyword>
<keyword evidence="22" id="KW-1185">Reference proteome</keyword>
<evidence type="ECO:0000256" key="18">
    <source>
        <dbReference type="SAM" id="Phobius"/>
    </source>
</evidence>
<feature type="transmembrane region" description="Helical" evidence="18">
    <location>
        <begin position="483"/>
        <end position="502"/>
    </location>
</feature>
<keyword evidence="12 18" id="KW-1133">Transmembrane helix</keyword>
<feature type="transmembrane region" description="Helical" evidence="18">
    <location>
        <begin position="450"/>
        <end position="471"/>
    </location>
</feature>
<feature type="region of interest" description="Disordered" evidence="17">
    <location>
        <begin position="954"/>
        <end position="1030"/>
    </location>
</feature>